<feature type="domain" description="SAF" evidence="2">
    <location>
        <begin position="50"/>
        <end position="112"/>
    </location>
</feature>
<comment type="caution">
    <text evidence="3">The sequence shown here is derived from an EMBL/GenBank/DDBJ whole genome shotgun (WGS) entry which is preliminary data.</text>
</comment>
<keyword evidence="1" id="KW-0812">Transmembrane</keyword>
<reference evidence="3 4" key="1">
    <citation type="submission" date="2024-07" db="EMBL/GenBank/DDBJ databases">
        <authorList>
            <person name="Lee S."/>
            <person name="Kang M."/>
        </authorList>
    </citation>
    <scope>NUCLEOTIDE SEQUENCE [LARGE SCALE GENOMIC DNA]</scope>
    <source>
        <strain evidence="3 4">DS6</strain>
    </source>
</reference>
<proteinExistence type="predicted"/>
<evidence type="ECO:0000313" key="4">
    <source>
        <dbReference type="Proteomes" id="UP001556631"/>
    </source>
</evidence>
<feature type="transmembrane region" description="Helical" evidence="1">
    <location>
        <begin position="23"/>
        <end position="44"/>
    </location>
</feature>
<organism evidence="3 4">
    <name type="scientific">Nocardioides eburneus</name>
    <dbReference type="NCBI Taxonomy" id="3231482"/>
    <lineage>
        <taxon>Bacteria</taxon>
        <taxon>Bacillati</taxon>
        <taxon>Actinomycetota</taxon>
        <taxon>Actinomycetes</taxon>
        <taxon>Propionibacteriales</taxon>
        <taxon>Nocardioidaceae</taxon>
        <taxon>Nocardioides</taxon>
    </lineage>
</organism>
<dbReference type="RefSeq" id="WP_367994569.1">
    <property type="nucleotide sequence ID" value="NZ_JBFPJR010000023.1"/>
</dbReference>
<evidence type="ECO:0000313" key="3">
    <source>
        <dbReference type="EMBL" id="MEX0428598.1"/>
    </source>
</evidence>
<sequence>MAQAPTTRAVTSRLPSTRESRPALIGLAILLIIGGALASAWLALQAGHRASFVQVDANVAQGARITADDLKRVSLPEDFDGGIAWADSSDLVGQSATVRLLPGTILTPDMVSKKSGIADNQTQLTIPVDSSPFIRGLQPGAQLALDIGSGSGGSGGGRPILAELVSVGKADDGGGLGGVSSGTLNIVVSIDISCLSTVSQGIADQAVTPALVGGTKGGVVAATCGG</sequence>
<dbReference type="InterPro" id="IPR013974">
    <property type="entry name" value="SAF"/>
</dbReference>
<keyword evidence="1" id="KW-0472">Membrane</keyword>
<dbReference type="Proteomes" id="UP001556631">
    <property type="component" value="Unassembled WGS sequence"/>
</dbReference>
<gene>
    <name evidence="3" type="ORF">AB3X52_13285</name>
</gene>
<dbReference type="Pfam" id="PF08666">
    <property type="entry name" value="SAF"/>
    <property type="match status" value="1"/>
</dbReference>
<keyword evidence="1" id="KW-1133">Transmembrane helix</keyword>
<evidence type="ECO:0000256" key="1">
    <source>
        <dbReference type="SAM" id="Phobius"/>
    </source>
</evidence>
<dbReference type="EMBL" id="JBFPJR010000023">
    <property type="protein sequence ID" value="MEX0428598.1"/>
    <property type="molecule type" value="Genomic_DNA"/>
</dbReference>
<name>A0ABV3T307_9ACTN</name>
<accession>A0ABV3T307</accession>
<dbReference type="SMART" id="SM00858">
    <property type="entry name" value="SAF"/>
    <property type="match status" value="1"/>
</dbReference>
<protein>
    <submittedName>
        <fullName evidence="3">SAF domain-containing protein</fullName>
    </submittedName>
</protein>
<dbReference type="CDD" id="cd11614">
    <property type="entry name" value="SAF_CpaB_FlgA_like"/>
    <property type="match status" value="1"/>
</dbReference>
<evidence type="ECO:0000259" key="2">
    <source>
        <dbReference type="SMART" id="SM00858"/>
    </source>
</evidence>
<keyword evidence="4" id="KW-1185">Reference proteome</keyword>